<accession>E0SQY6</accession>
<dbReference type="Pfam" id="PF01924">
    <property type="entry name" value="HypD"/>
    <property type="match status" value="1"/>
</dbReference>
<dbReference type="GO" id="GO:0051604">
    <property type="term" value="P:protein maturation"/>
    <property type="evidence" value="ECO:0007669"/>
    <property type="project" value="TreeGrafter"/>
</dbReference>
<dbReference type="PANTHER" id="PTHR30149:SF0">
    <property type="entry name" value="HYDROGENASE MATURATION FACTOR HYPD"/>
    <property type="match status" value="1"/>
</dbReference>
<dbReference type="STRING" id="583356.Igag_1514"/>
<dbReference type="NCBIfam" id="TIGR00075">
    <property type="entry name" value="hypD"/>
    <property type="match status" value="1"/>
</dbReference>
<dbReference type="InterPro" id="IPR042244">
    <property type="entry name" value="HypD_2_sf"/>
</dbReference>
<dbReference type="EMBL" id="CP002098">
    <property type="protein sequence ID" value="ADM28316.1"/>
    <property type="molecule type" value="Genomic_DNA"/>
</dbReference>
<dbReference type="AlphaFoldDB" id="E0SQY6"/>
<dbReference type="Proteomes" id="UP000001304">
    <property type="component" value="Chromosome"/>
</dbReference>
<keyword evidence="3" id="KW-0408">Iron</keyword>
<evidence type="ECO:0000313" key="5">
    <source>
        <dbReference type="Proteomes" id="UP000001304"/>
    </source>
</evidence>
<keyword evidence="2" id="KW-0479">Metal-binding</keyword>
<protein>
    <submittedName>
        <fullName evidence="4">Hydrogenase formation HypD protein</fullName>
    </submittedName>
</protein>
<evidence type="ECO:0000256" key="1">
    <source>
        <dbReference type="ARBA" id="ARBA00007888"/>
    </source>
</evidence>
<dbReference type="BioCyc" id="IAGG583356:GHAH-1504-MONOMER"/>
<dbReference type="KEGG" id="iag:Igag_1514"/>
<dbReference type="GO" id="GO:0005506">
    <property type="term" value="F:iron ion binding"/>
    <property type="evidence" value="ECO:0007669"/>
    <property type="project" value="TreeGrafter"/>
</dbReference>
<dbReference type="GO" id="GO:0070025">
    <property type="term" value="F:carbon monoxide binding"/>
    <property type="evidence" value="ECO:0007669"/>
    <property type="project" value="TreeGrafter"/>
</dbReference>
<comment type="similarity">
    <text evidence="1">Belongs to the HypD family.</text>
</comment>
<name>E0SQY6_IGNAA</name>
<sequence length="382" mass="42812">MSRSFDKIFRQNTPLVQTIISKIRNVTEDLISKGLRNIKIMTFCGTHEWTTVYYGIRSLLPKNIELVAGPGCPVCITPSEVIENAIRLAMEGIRIYTYGDAYRVPILKRGLPRSLMEAESFGGNVKSVYSFLDAIKDSRLYGKESVFLGIGFETTAPAYAIPFAHNIVPKNLSFLSSLRLTPPIMRYTLDLYMKKGIKSIDGVIAPGHVSTIIGAESWEFLPREFSIPTVVAGFEPLDVLLAIVEILRMINENRPGIIIEYRRAVTWHGNLQAKKVIYEVFSIIDAGWRGIGFVPRSGLDLQQKYRNYNAYEIYGLSNHGNNHDDLPPLCKCSEVVLGILKPIDCPLFMKVCTPERPYGPCMVSEEGTCLIWAKYGGFGEVI</sequence>
<dbReference type="Gene3D" id="6.10.20.100">
    <property type="match status" value="1"/>
</dbReference>
<dbReference type="GO" id="GO:0051539">
    <property type="term" value="F:4 iron, 4 sulfur cluster binding"/>
    <property type="evidence" value="ECO:0007669"/>
    <property type="project" value="TreeGrafter"/>
</dbReference>
<keyword evidence="5" id="KW-1185">Reference proteome</keyword>
<evidence type="ECO:0000313" key="4">
    <source>
        <dbReference type="EMBL" id="ADM28316.1"/>
    </source>
</evidence>
<dbReference type="PANTHER" id="PTHR30149">
    <property type="entry name" value="HYDROGENASE PROTEIN ASSEMBLY PROTEIN HYPD"/>
    <property type="match status" value="1"/>
</dbReference>
<dbReference type="InterPro" id="IPR002780">
    <property type="entry name" value="Hyd_form_HypD"/>
</dbReference>
<reference evidence="4 5" key="1">
    <citation type="journal article" date="2010" name="Stand. Genomic Sci.">
        <title>Complete genome sequence of Ignisphaera aggregans type strain (AQ1.S1).</title>
        <authorList>
            <person name="Goker M."/>
            <person name="Held B."/>
            <person name="Lapidus A."/>
            <person name="Nolan M."/>
            <person name="Spring S."/>
            <person name="Yasawong M."/>
            <person name="Lucas S."/>
            <person name="Glavina Del Rio T."/>
            <person name="Tice H."/>
            <person name="Cheng J.F."/>
            <person name="Goodwin L."/>
            <person name="Tapia R."/>
            <person name="Pitluck S."/>
            <person name="Liolios K."/>
            <person name="Ivanova N."/>
            <person name="Mavromatis K."/>
            <person name="Mikhailova N."/>
            <person name="Pati A."/>
            <person name="Chen A."/>
            <person name="Palaniappan K."/>
            <person name="Brambilla E."/>
            <person name="Land M."/>
            <person name="Hauser L."/>
            <person name="Chang Y.J."/>
            <person name="Jeffries C.D."/>
            <person name="Brettin T."/>
            <person name="Detter J.C."/>
            <person name="Han C."/>
            <person name="Rohde M."/>
            <person name="Sikorski J."/>
            <person name="Woyke T."/>
            <person name="Bristow J."/>
            <person name="Eisen J.A."/>
            <person name="Markowitz V."/>
            <person name="Hugenholtz P."/>
            <person name="Kyrpides N.C."/>
            <person name="Klenk H.P."/>
        </authorList>
    </citation>
    <scope>NUCLEOTIDE SEQUENCE [LARGE SCALE GENOMIC DNA]</scope>
    <source>
        <strain evidence="5">DSM 17230 / JCM 13409 / AQ1.S1</strain>
    </source>
</reference>
<dbReference type="InterPro" id="IPR042243">
    <property type="entry name" value="HypD_1"/>
</dbReference>
<dbReference type="PIRSF" id="PIRSF005622">
    <property type="entry name" value="Hydrgn_mat_hypD"/>
    <property type="match status" value="1"/>
</dbReference>
<evidence type="ECO:0000256" key="3">
    <source>
        <dbReference type="ARBA" id="ARBA00023004"/>
    </source>
</evidence>
<proteinExistence type="inferred from homology"/>
<dbReference type="Gene3D" id="3.40.50.11750">
    <property type="entry name" value="HypD, alpha/beta domain 1"/>
    <property type="match status" value="2"/>
</dbReference>
<gene>
    <name evidence="4" type="ordered locus">Igag_1514</name>
</gene>
<organism evidence="4 5">
    <name type="scientific">Ignisphaera aggregans (strain DSM 17230 / JCM 13409 / AQ1.S1)</name>
    <dbReference type="NCBI Taxonomy" id="583356"/>
    <lineage>
        <taxon>Archaea</taxon>
        <taxon>Thermoproteota</taxon>
        <taxon>Thermoprotei</taxon>
        <taxon>Desulfurococcales</taxon>
        <taxon>Desulfurococcaceae</taxon>
        <taxon>Ignisphaera</taxon>
    </lineage>
</organism>
<evidence type="ECO:0000256" key="2">
    <source>
        <dbReference type="ARBA" id="ARBA00022723"/>
    </source>
</evidence>
<dbReference type="HOGENOM" id="CLU_048562_1_0_2"/>